<keyword evidence="2" id="KW-0732">Signal</keyword>
<gene>
    <name evidence="3" type="ORF">MKZ38_010667</name>
</gene>
<sequence length="972" mass="106240">MATFLLADLFVATTAYLVDLAKVYSDRSHAEIEDQVHQLQQTKTNGRVTALENKITVATFAPHDLHQTIPPRSHKRPIVTYTNGRAARGYEGGILNHVGRMIRKHTPKPPTPPHSWSSFELSRLELAASTTVAIANNSLPRKRCRIDTDLFVPSAILIDPSTVIFSPAEELQIAKRQVAHERQMIRDKLPQYPTKRSMFPRVDKFEHVSRKRTNNGELVVRQQSRKFWLMKMEYELDAEQETVDRLIRQRLVNLDPETLLQVQFPHEYHTDLSRISEYTEPMSPRRVVAKIASPQRNSSTGSIPSLQLTAEERSPSKLDTSFIDYDIMFSPSSSMIFEGSSKLGMSSPILGRKTAPKKRSSLGAHYLDNRKRLSFGATTTIKSSRRRSFGPNATEKEVDETPSTFNRRHTFHLEEISEDVYDDIPTWADLTNSSPNAIRNKSADSFLEPLFSFASPVKMPLIPASPDALQPAASPDAAQPIESPVAIESAEIPEAAEPAQSPASSPTPNVRSTHKSAHTISPDPLPFWPIHSGSVSPERIQHSNSPTGVLSRRNSPTPQANNSPHKSSRSHSPAPRPFAPTESASVTPKGFRASNQSDPTAVAAKSLIYEDGTATPQGSSFTAINKSPHAQGKASPLAKSPAVKSPAKVTQSPRQPLGPRSPNSPAPKLLIRKRKAGDENQLEVELPESKNKILEKNPKRRRVLRSRSSKDEATASNQEPAPAPSEERIKSLRKRKAPAAPEPEPDTGPRRSSRLPTPASASAATGTTKSRRPPVKRRAVDKFAEALEAETKANTQHNKQGSVSAPDKIKWLKRREEVGDTSPVKKRAVPEAGAKGKGVKWPEEDHLEQVQEFSDEDPAATKAEASRPSTKKRGRRPTAASVAAALAERDSEDELSLPEPAEEKAEQPAAKTKRAVAKGTGARKSALPKATAAKAAASAPLKRAGGSKKAPKKAAPASLAAAPRRRGRSAAN</sequence>
<feature type="compositionally biased region" description="Low complexity" evidence="1">
    <location>
        <begin position="924"/>
        <end position="944"/>
    </location>
</feature>
<name>A0AAD5WMT0_9PEZI</name>
<feature type="region of interest" description="Disordered" evidence="1">
    <location>
        <begin position="494"/>
        <end position="599"/>
    </location>
</feature>
<evidence type="ECO:0000256" key="2">
    <source>
        <dbReference type="SAM" id="SignalP"/>
    </source>
</evidence>
<organism evidence="3 4">
    <name type="scientific">Zalerion maritima</name>
    <dbReference type="NCBI Taxonomy" id="339359"/>
    <lineage>
        <taxon>Eukaryota</taxon>
        <taxon>Fungi</taxon>
        <taxon>Dikarya</taxon>
        <taxon>Ascomycota</taxon>
        <taxon>Pezizomycotina</taxon>
        <taxon>Sordariomycetes</taxon>
        <taxon>Lulworthiomycetidae</taxon>
        <taxon>Lulworthiales</taxon>
        <taxon>Lulworthiaceae</taxon>
        <taxon>Zalerion</taxon>
    </lineage>
</organism>
<protein>
    <submittedName>
        <fullName evidence="3">Uncharacterized protein</fullName>
    </submittedName>
</protein>
<dbReference type="Proteomes" id="UP001201980">
    <property type="component" value="Unassembled WGS sequence"/>
</dbReference>
<feature type="chain" id="PRO_5042248894" evidence="2">
    <location>
        <begin position="16"/>
        <end position="972"/>
    </location>
</feature>
<feature type="region of interest" description="Disordered" evidence="1">
    <location>
        <begin position="381"/>
        <end position="402"/>
    </location>
</feature>
<feature type="compositionally biased region" description="Basic and acidic residues" evidence="1">
    <location>
        <begin position="840"/>
        <end position="849"/>
    </location>
</feature>
<feature type="region of interest" description="Disordered" evidence="1">
    <location>
        <begin position="292"/>
        <end position="312"/>
    </location>
</feature>
<proteinExistence type="predicted"/>
<feature type="compositionally biased region" description="Basic and acidic residues" evidence="1">
    <location>
        <begin position="687"/>
        <end position="697"/>
    </location>
</feature>
<feature type="compositionally biased region" description="Basic and acidic residues" evidence="1">
    <location>
        <begin position="778"/>
        <end position="791"/>
    </location>
</feature>
<feature type="signal peptide" evidence="2">
    <location>
        <begin position="1"/>
        <end position="15"/>
    </location>
</feature>
<reference evidence="3" key="1">
    <citation type="submission" date="2022-07" db="EMBL/GenBank/DDBJ databases">
        <title>Draft genome sequence of Zalerion maritima ATCC 34329, a (micro)plastics degrading marine fungus.</title>
        <authorList>
            <person name="Paco A."/>
            <person name="Goncalves M.F.M."/>
            <person name="Rocha-Santos T.A.P."/>
            <person name="Alves A."/>
        </authorList>
    </citation>
    <scope>NUCLEOTIDE SEQUENCE</scope>
    <source>
        <strain evidence="3">ATCC 34329</strain>
    </source>
</reference>
<dbReference type="AlphaFoldDB" id="A0AAD5WMT0"/>
<feature type="compositionally biased region" description="Polar residues" evidence="1">
    <location>
        <begin position="614"/>
        <end position="625"/>
    </location>
</feature>
<feature type="region of interest" description="Disordered" evidence="1">
    <location>
        <begin position="612"/>
        <end position="972"/>
    </location>
</feature>
<feature type="compositionally biased region" description="Basic and acidic residues" evidence="1">
    <location>
        <begin position="807"/>
        <end position="818"/>
    </location>
</feature>
<accession>A0AAD5WMT0</accession>
<evidence type="ECO:0000313" key="4">
    <source>
        <dbReference type="Proteomes" id="UP001201980"/>
    </source>
</evidence>
<evidence type="ECO:0000256" key="1">
    <source>
        <dbReference type="SAM" id="MobiDB-lite"/>
    </source>
</evidence>
<feature type="compositionally biased region" description="Polar residues" evidence="1">
    <location>
        <begin position="792"/>
        <end position="803"/>
    </location>
</feature>
<feature type="compositionally biased region" description="Low complexity" evidence="1">
    <location>
        <begin position="953"/>
        <end position="962"/>
    </location>
</feature>
<keyword evidence="4" id="KW-1185">Reference proteome</keyword>
<feature type="compositionally biased region" description="Low complexity" evidence="1">
    <location>
        <begin position="754"/>
        <end position="768"/>
    </location>
</feature>
<feature type="compositionally biased region" description="Polar residues" evidence="1">
    <location>
        <begin position="294"/>
        <end position="308"/>
    </location>
</feature>
<feature type="compositionally biased region" description="Low complexity" evidence="1">
    <location>
        <begin position="494"/>
        <end position="506"/>
    </location>
</feature>
<feature type="compositionally biased region" description="Polar residues" evidence="1">
    <location>
        <begin position="542"/>
        <end position="565"/>
    </location>
</feature>
<evidence type="ECO:0000313" key="3">
    <source>
        <dbReference type="EMBL" id="KAJ2891835.1"/>
    </source>
</evidence>
<feature type="compositionally biased region" description="Basic residues" evidence="1">
    <location>
        <begin position="698"/>
        <end position="707"/>
    </location>
</feature>
<dbReference type="EMBL" id="JAKWBI020000974">
    <property type="protein sequence ID" value="KAJ2891835.1"/>
    <property type="molecule type" value="Genomic_DNA"/>
</dbReference>
<feature type="compositionally biased region" description="Basic residues" evidence="1">
    <location>
        <begin position="963"/>
        <end position="972"/>
    </location>
</feature>
<comment type="caution">
    <text evidence="3">The sequence shown here is derived from an EMBL/GenBank/DDBJ whole genome shotgun (WGS) entry which is preliminary data.</text>
</comment>